<name>A0A1C3YNX7_9BACT</name>
<protein>
    <submittedName>
        <fullName evidence="2">Uncharacterized protein</fullName>
    </submittedName>
</protein>
<proteinExistence type="predicted"/>
<reference evidence="2 3" key="1">
    <citation type="submission" date="2016-08" db="EMBL/GenBank/DDBJ databases">
        <authorList>
            <person name="Seilhamer J.J."/>
        </authorList>
    </citation>
    <scope>NUCLEOTIDE SEQUENCE [LARGE SCALE GENOMIC DNA]</scope>
    <source>
        <strain evidence="2 3">A37T2</strain>
    </source>
</reference>
<dbReference type="RefSeq" id="WP_089707755.1">
    <property type="nucleotide sequence ID" value="NZ_FMAR01000001.1"/>
</dbReference>
<accession>A0A1C3YNX7</accession>
<evidence type="ECO:0000256" key="1">
    <source>
        <dbReference type="SAM" id="Phobius"/>
    </source>
</evidence>
<sequence length="522" mass="58546">MLALISSYSYFTKLHTTPLANIYGITCHIGDKSGCPEIFYLCLSVSFACYHIKIKLLGLIAPFLFSYLFYPDNNISYMETFSFKFQQVKAIWYLFLGLIGIPFIAFLSNNAPIGWFLLIILTPMALAFFLFFKKIKDADTITLEDDHINSARFGKIYYADIVSAKSPWLYSTPALQLKLRNGQKITWAASFQNNITTSKQDAQTLVAFTNALINKTSTRQDVLFNQAAADTKSSPIKNINTAPIGQPISPTLHQSLAGAQKRNLKPQWVAIPAGSIIVLLLALKNCGTDYIKKHKDDEVRNILQNSEQQYDQSIQDARKMIDSMTNVLGPVYLYTNDSVVSVHLMPDINTGDAAILDNVPVLQHSLMFDSIKKFIAHPDSFAYKIAIERKANDVAWLQKSVFNYGDSTDTWLYLLSIDPDIDVSKDRAVIDTIHGSGSKPFEFSTGIPVYKNKSLLQSMEAASPNLSMMLARAHFSKNYKLYLVGVRKDNISEALFSKAITVFNKQLAAVKADTNSFHYSKR</sequence>
<keyword evidence="1" id="KW-0472">Membrane</keyword>
<feature type="transmembrane region" description="Helical" evidence="1">
    <location>
        <begin position="90"/>
        <end position="107"/>
    </location>
</feature>
<dbReference type="EMBL" id="FMAR01000001">
    <property type="protein sequence ID" value="SCB71807.1"/>
    <property type="molecule type" value="Genomic_DNA"/>
</dbReference>
<feature type="transmembrane region" description="Helical" evidence="1">
    <location>
        <begin position="113"/>
        <end position="132"/>
    </location>
</feature>
<dbReference type="Proteomes" id="UP000242818">
    <property type="component" value="Unassembled WGS sequence"/>
</dbReference>
<keyword evidence="1" id="KW-0812">Transmembrane</keyword>
<evidence type="ECO:0000313" key="2">
    <source>
        <dbReference type="EMBL" id="SCB71807.1"/>
    </source>
</evidence>
<evidence type="ECO:0000313" key="3">
    <source>
        <dbReference type="Proteomes" id="UP000242818"/>
    </source>
</evidence>
<feature type="transmembrane region" description="Helical" evidence="1">
    <location>
        <begin position="38"/>
        <end position="70"/>
    </location>
</feature>
<keyword evidence="1" id="KW-1133">Transmembrane helix</keyword>
<dbReference type="AlphaFoldDB" id="A0A1C3YNX7"/>
<keyword evidence="3" id="KW-1185">Reference proteome</keyword>
<gene>
    <name evidence="2" type="ORF">GA0116948_10113</name>
</gene>
<organism evidence="2 3">
    <name type="scientific">Chitinophaga costaii</name>
    <dbReference type="NCBI Taxonomy" id="1335309"/>
    <lineage>
        <taxon>Bacteria</taxon>
        <taxon>Pseudomonadati</taxon>
        <taxon>Bacteroidota</taxon>
        <taxon>Chitinophagia</taxon>
        <taxon>Chitinophagales</taxon>
        <taxon>Chitinophagaceae</taxon>
        <taxon>Chitinophaga</taxon>
    </lineage>
</organism>